<dbReference type="EMBL" id="JAUSRD010000016">
    <property type="protein sequence ID" value="MDP9896155.1"/>
    <property type="molecule type" value="Genomic_DNA"/>
</dbReference>
<sequence length="152" mass="16010">MQKIRVLGASIALGGVALLTGCVAVPGDPYYSGGYSGGYSEPYYSDPSPVVVSPAPVYIQGGGYYERGRYYDRRPYYGRPGYPAVRPSYPAVRPGYPAGRPPRADWGGGRTGPGTAGGGIPGITPSQPQQMPQGRARLWTSPDSKNSNQAPP</sequence>
<dbReference type="PROSITE" id="PS51257">
    <property type="entry name" value="PROKAR_LIPOPROTEIN"/>
    <property type="match status" value="1"/>
</dbReference>
<evidence type="ECO:0008006" key="4">
    <source>
        <dbReference type="Google" id="ProtNLM"/>
    </source>
</evidence>
<evidence type="ECO:0000256" key="1">
    <source>
        <dbReference type="SAM" id="MobiDB-lite"/>
    </source>
</evidence>
<dbReference type="Proteomes" id="UP001242045">
    <property type="component" value="Unassembled WGS sequence"/>
</dbReference>
<dbReference type="RefSeq" id="WP_307507308.1">
    <property type="nucleotide sequence ID" value="NZ_JAUSRD010000016.1"/>
</dbReference>
<evidence type="ECO:0000313" key="3">
    <source>
        <dbReference type="Proteomes" id="UP001242045"/>
    </source>
</evidence>
<feature type="compositionally biased region" description="Gly residues" evidence="1">
    <location>
        <begin position="106"/>
        <end position="121"/>
    </location>
</feature>
<accession>A0AAW8D0S1</accession>
<proteinExistence type="predicted"/>
<feature type="compositionally biased region" description="Low complexity" evidence="1">
    <location>
        <begin position="88"/>
        <end position="98"/>
    </location>
</feature>
<comment type="caution">
    <text evidence="2">The sequence shown here is derived from an EMBL/GenBank/DDBJ whole genome shotgun (WGS) entry which is preliminary data.</text>
</comment>
<reference evidence="2" key="1">
    <citation type="submission" date="2023-07" db="EMBL/GenBank/DDBJ databases">
        <title>Sorghum-associated microbial communities from plants grown in Nebraska, USA.</title>
        <authorList>
            <person name="Schachtman D."/>
        </authorList>
    </citation>
    <scope>NUCLEOTIDE SEQUENCE</scope>
    <source>
        <strain evidence="2">DS3754</strain>
    </source>
</reference>
<gene>
    <name evidence="2" type="ORF">J2W31_005290</name>
</gene>
<feature type="compositionally biased region" description="Polar residues" evidence="1">
    <location>
        <begin position="141"/>
        <end position="152"/>
    </location>
</feature>
<evidence type="ECO:0000313" key="2">
    <source>
        <dbReference type="EMBL" id="MDP9896155.1"/>
    </source>
</evidence>
<feature type="region of interest" description="Disordered" evidence="1">
    <location>
        <begin position="88"/>
        <end position="152"/>
    </location>
</feature>
<dbReference type="AlphaFoldDB" id="A0AAW8D0S1"/>
<organism evidence="2 3">
    <name type="scientific">Variovorax boronicumulans</name>
    <dbReference type="NCBI Taxonomy" id="436515"/>
    <lineage>
        <taxon>Bacteria</taxon>
        <taxon>Pseudomonadati</taxon>
        <taxon>Pseudomonadota</taxon>
        <taxon>Betaproteobacteria</taxon>
        <taxon>Burkholderiales</taxon>
        <taxon>Comamonadaceae</taxon>
        <taxon>Variovorax</taxon>
    </lineage>
</organism>
<protein>
    <recommendedName>
        <fullName evidence="4">PXPV repeat-containing protein</fullName>
    </recommendedName>
</protein>
<name>A0AAW8D0S1_9BURK</name>